<proteinExistence type="predicted"/>
<feature type="non-terminal residue" evidence="1">
    <location>
        <position position="1"/>
    </location>
</feature>
<protein>
    <submittedName>
        <fullName evidence="1">Uncharacterized protein</fullName>
    </submittedName>
</protein>
<dbReference type="AlphaFoldDB" id="A0A382EUB8"/>
<sequence length="35" mass="4015">VVGNGGGKIIKKLHIFLYSLKYLYYKVNIVMGNDR</sequence>
<reference evidence="1" key="1">
    <citation type="submission" date="2018-05" db="EMBL/GenBank/DDBJ databases">
        <authorList>
            <person name="Lanie J.A."/>
            <person name="Ng W.-L."/>
            <person name="Kazmierczak K.M."/>
            <person name="Andrzejewski T.M."/>
            <person name="Davidsen T.M."/>
            <person name="Wayne K.J."/>
            <person name="Tettelin H."/>
            <person name="Glass J.I."/>
            <person name="Rusch D."/>
            <person name="Podicherti R."/>
            <person name="Tsui H.-C.T."/>
            <person name="Winkler M.E."/>
        </authorList>
    </citation>
    <scope>NUCLEOTIDE SEQUENCE</scope>
</reference>
<accession>A0A382EUB8</accession>
<evidence type="ECO:0000313" key="1">
    <source>
        <dbReference type="EMBL" id="SVB53553.1"/>
    </source>
</evidence>
<organism evidence="1">
    <name type="scientific">marine metagenome</name>
    <dbReference type="NCBI Taxonomy" id="408172"/>
    <lineage>
        <taxon>unclassified sequences</taxon>
        <taxon>metagenomes</taxon>
        <taxon>ecological metagenomes</taxon>
    </lineage>
</organism>
<gene>
    <name evidence="1" type="ORF">METZ01_LOCUS206407</name>
</gene>
<name>A0A382EUB8_9ZZZZ</name>
<dbReference type="EMBL" id="UINC01046044">
    <property type="protein sequence ID" value="SVB53553.1"/>
    <property type="molecule type" value="Genomic_DNA"/>
</dbReference>